<name>A0ABR2F532_9ROSI</name>
<keyword evidence="3" id="KW-1185">Reference proteome</keyword>
<comment type="caution">
    <text evidence="2">The sequence shown here is derived from an EMBL/GenBank/DDBJ whole genome shotgun (WGS) entry which is preliminary data.</text>
</comment>
<feature type="region of interest" description="Disordered" evidence="1">
    <location>
        <begin position="113"/>
        <end position="133"/>
    </location>
</feature>
<dbReference type="EMBL" id="JBBPBM010000008">
    <property type="protein sequence ID" value="KAK8572129.1"/>
    <property type="molecule type" value="Genomic_DNA"/>
</dbReference>
<organism evidence="2 3">
    <name type="scientific">Hibiscus sabdariffa</name>
    <name type="common">roselle</name>
    <dbReference type="NCBI Taxonomy" id="183260"/>
    <lineage>
        <taxon>Eukaryota</taxon>
        <taxon>Viridiplantae</taxon>
        <taxon>Streptophyta</taxon>
        <taxon>Embryophyta</taxon>
        <taxon>Tracheophyta</taxon>
        <taxon>Spermatophyta</taxon>
        <taxon>Magnoliopsida</taxon>
        <taxon>eudicotyledons</taxon>
        <taxon>Gunneridae</taxon>
        <taxon>Pentapetalae</taxon>
        <taxon>rosids</taxon>
        <taxon>malvids</taxon>
        <taxon>Malvales</taxon>
        <taxon>Malvaceae</taxon>
        <taxon>Malvoideae</taxon>
        <taxon>Hibiscus</taxon>
    </lineage>
</organism>
<sequence length="133" mass="14704">MVASPQPEIHSKLHQSNGLDDSGKENINPSKSKGKQAFLIRKPHALVLTLGMGQMLTILARGIAPLWVFQIHWSKSGSRNEEGKIRWSTTLASRGLTSEWQQRRRCLAARVCSSSPSALSKEKNETNGTYPPP</sequence>
<feature type="compositionally biased region" description="Polar residues" evidence="1">
    <location>
        <begin position="14"/>
        <end position="31"/>
    </location>
</feature>
<evidence type="ECO:0000313" key="3">
    <source>
        <dbReference type="Proteomes" id="UP001472677"/>
    </source>
</evidence>
<dbReference type="Proteomes" id="UP001472677">
    <property type="component" value="Unassembled WGS sequence"/>
</dbReference>
<proteinExistence type="predicted"/>
<feature type="region of interest" description="Disordered" evidence="1">
    <location>
        <begin position="1"/>
        <end position="36"/>
    </location>
</feature>
<accession>A0ABR2F532</accession>
<gene>
    <name evidence="2" type="ORF">V6N12_028191</name>
</gene>
<reference evidence="2 3" key="1">
    <citation type="journal article" date="2024" name="G3 (Bethesda)">
        <title>Genome assembly of Hibiscus sabdariffa L. provides insights into metabolisms of medicinal natural products.</title>
        <authorList>
            <person name="Kim T."/>
        </authorList>
    </citation>
    <scope>NUCLEOTIDE SEQUENCE [LARGE SCALE GENOMIC DNA]</scope>
    <source>
        <strain evidence="2">TK-2024</strain>
        <tissue evidence="2">Old leaves</tissue>
    </source>
</reference>
<protein>
    <submittedName>
        <fullName evidence="2">Uncharacterized protein</fullName>
    </submittedName>
</protein>
<evidence type="ECO:0000256" key="1">
    <source>
        <dbReference type="SAM" id="MobiDB-lite"/>
    </source>
</evidence>
<evidence type="ECO:0000313" key="2">
    <source>
        <dbReference type="EMBL" id="KAK8572129.1"/>
    </source>
</evidence>